<dbReference type="EnsemblPlants" id="AVESA.00010b.r2.7AG1206890.1">
    <property type="protein sequence ID" value="AVESA.00010b.r2.7AG1206890.1.CDS"/>
    <property type="gene ID" value="AVESA.00010b.r2.7AG1206890"/>
</dbReference>
<organism evidence="1 2">
    <name type="scientific">Avena sativa</name>
    <name type="common">Oat</name>
    <dbReference type="NCBI Taxonomy" id="4498"/>
    <lineage>
        <taxon>Eukaryota</taxon>
        <taxon>Viridiplantae</taxon>
        <taxon>Streptophyta</taxon>
        <taxon>Embryophyta</taxon>
        <taxon>Tracheophyta</taxon>
        <taxon>Spermatophyta</taxon>
        <taxon>Magnoliopsida</taxon>
        <taxon>Liliopsida</taxon>
        <taxon>Poales</taxon>
        <taxon>Poaceae</taxon>
        <taxon>BOP clade</taxon>
        <taxon>Pooideae</taxon>
        <taxon>Poodae</taxon>
        <taxon>Poeae</taxon>
        <taxon>Poeae Chloroplast Group 1 (Aveneae type)</taxon>
        <taxon>Aveninae</taxon>
        <taxon>Avena</taxon>
    </lineage>
</organism>
<dbReference type="Proteomes" id="UP001732700">
    <property type="component" value="Chromosome 7A"/>
</dbReference>
<protein>
    <submittedName>
        <fullName evidence="1">Uncharacterized protein</fullName>
    </submittedName>
</protein>
<evidence type="ECO:0000313" key="1">
    <source>
        <dbReference type="EnsemblPlants" id="AVESA.00010b.r2.7AG1206890.1.CDS"/>
    </source>
</evidence>
<accession>A0ACD5ZKK9</accession>
<reference evidence="1" key="2">
    <citation type="submission" date="2025-09" db="UniProtKB">
        <authorList>
            <consortium name="EnsemblPlants"/>
        </authorList>
    </citation>
    <scope>IDENTIFICATION</scope>
</reference>
<proteinExistence type="predicted"/>
<name>A0ACD5ZKK9_AVESA</name>
<sequence length="379" mass="41061">MKLLPCILSILLLASVDPAISSVRRFDSIFSFGDTFADTGNGRVVYAENSVPDPTAHPPYGQTFFGHPTGRSTDGRLIIDFIAHELWLPLVPPSLSRNASFSHGASFAVSAATALDVGFFKDIPIAGMLALDTSLRVQLQWFESLKTSLCGPAKACPPGFFDKSLFFMGEFGVNDYSFSLLGKTLAQVRSIVPDVVKAIAEATEGLIHHGAKTVVVPGIPPLGCTPPNLVFFPSADPAGYEPRTGCLKGFNELSVHHNTLLQEALETVQTNNPGALVVYADFYTPVIKMVKSPWKYGLTTKVLSCCCGGGGKYNFNMSAGCGMPGASVCEDPSQYLYWDGHFTEAAHRKIARGWLRKLNMHDLMMEPAYPYFDMAKDSA</sequence>
<evidence type="ECO:0000313" key="2">
    <source>
        <dbReference type="Proteomes" id="UP001732700"/>
    </source>
</evidence>
<reference evidence="1" key="1">
    <citation type="submission" date="2021-05" db="EMBL/GenBank/DDBJ databases">
        <authorList>
            <person name="Scholz U."/>
            <person name="Mascher M."/>
            <person name="Fiebig A."/>
        </authorList>
    </citation>
    <scope>NUCLEOTIDE SEQUENCE [LARGE SCALE GENOMIC DNA]</scope>
</reference>
<keyword evidence="2" id="KW-1185">Reference proteome</keyword>